<dbReference type="EMBL" id="PFAV01000024">
    <property type="protein sequence ID" value="PIR91616.1"/>
    <property type="molecule type" value="Genomic_DNA"/>
</dbReference>
<dbReference type="SUPFAM" id="SSF57716">
    <property type="entry name" value="Glucocorticoid receptor-like (DNA-binding domain)"/>
    <property type="match status" value="1"/>
</dbReference>
<dbReference type="PANTHER" id="PTHR33823">
    <property type="entry name" value="RNA POLYMERASE-BINDING TRANSCRIPTION FACTOR DKSA-RELATED"/>
    <property type="match status" value="1"/>
</dbReference>
<evidence type="ECO:0000313" key="7">
    <source>
        <dbReference type="EMBL" id="PIR91616.1"/>
    </source>
</evidence>
<organism evidence="7 8">
    <name type="scientific">bacterium (Candidatus Gribaldobacteria) CG10_big_fil_rev_8_21_14_0_10_41_12</name>
    <dbReference type="NCBI Taxonomy" id="2014277"/>
    <lineage>
        <taxon>Bacteria</taxon>
        <taxon>Candidatus Gribaldobacteria</taxon>
    </lineage>
</organism>
<dbReference type="GO" id="GO:0008270">
    <property type="term" value="F:zinc ion binding"/>
    <property type="evidence" value="ECO:0007669"/>
    <property type="project" value="UniProtKB-KW"/>
</dbReference>
<dbReference type="InterPro" id="IPR000962">
    <property type="entry name" value="Znf_DskA_TraR"/>
</dbReference>
<feature type="coiled-coil region" evidence="5">
    <location>
        <begin position="3"/>
        <end position="30"/>
    </location>
</feature>
<proteinExistence type="predicted"/>
<keyword evidence="2" id="KW-0863">Zinc-finger</keyword>
<evidence type="ECO:0000259" key="6">
    <source>
        <dbReference type="Pfam" id="PF01258"/>
    </source>
</evidence>
<dbReference type="PROSITE" id="PS51128">
    <property type="entry name" value="ZF_DKSA_2"/>
    <property type="match status" value="1"/>
</dbReference>
<keyword evidence="1" id="KW-0479">Metal-binding</keyword>
<evidence type="ECO:0000313" key="8">
    <source>
        <dbReference type="Proteomes" id="UP000228906"/>
    </source>
</evidence>
<evidence type="ECO:0000256" key="2">
    <source>
        <dbReference type="ARBA" id="ARBA00022771"/>
    </source>
</evidence>
<evidence type="ECO:0000256" key="3">
    <source>
        <dbReference type="ARBA" id="ARBA00022833"/>
    </source>
</evidence>
<reference evidence="8" key="1">
    <citation type="submission" date="2017-09" db="EMBL/GenBank/DDBJ databases">
        <title>Depth-based differentiation of microbial function through sediment-hosted aquifers and enrichment of novel symbionts in the deep terrestrial subsurface.</title>
        <authorList>
            <person name="Probst A.J."/>
            <person name="Ladd B."/>
            <person name="Jarett J.K."/>
            <person name="Geller-Mcgrath D.E."/>
            <person name="Sieber C.M.K."/>
            <person name="Emerson J.B."/>
            <person name="Anantharaman K."/>
            <person name="Thomas B.C."/>
            <person name="Malmstrom R."/>
            <person name="Stieglmeier M."/>
            <person name="Klingl A."/>
            <person name="Woyke T."/>
            <person name="Ryan C.M."/>
            <person name="Banfield J.F."/>
        </authorList>
    </citation>
    <scope>NUCLEOTIDE SEQUENCE [LARGE SCALE GENOMIC DNA]</scope>
</reference>
<comment type="caution">
    <text evidence="7">The sequence shown here is derived from an EMBL/GenBank/DDBJ whole genome shotgun (WGS) entry which is preliminary data.</text>
</comment>
<gene>
    <name evidence="7" type="ORF">COU03_01455</name>
</gene>
<evidence type="ECO:0000256" key="4">
    <source>
        <dbReference type="PROSITE-ProRule" id="PRU00510"/>
    </source>
</evidence>
<accession>A0A2H0UXN8</accession>
<name>A0A2H0UXN8_9BACT</name>
<feature type="zinc finger region" description="dksA C4-type" evidence="4">
    <location>
        <begin position="91"/>
        <end position="115"/>
    </location>
</feature>
<sequence>MDKKFIEAVSEKLNQAKADLEKQLGSFAQKSLKKEGDWDAKMPLYNGGIEEEADEVEEFAVRLSLGNTLEEELRKVNLALAKIKKGVYGICDKCGKPIAVGRLEAYPQADFCSKCQ</sequence>
<dbReference type="InterPro" id="IPR020458">
    <property type="entry name" value="Znf_DskA_TraR_CS"/>
</dbReference>
<protein>
    <recommendedName>
        <fullName evidence="6">Zinc finger DksA/TraR C4-type domain-containing protein</fullName>
    </recommendedName>
</protein>
<dbReference type="AlphaFoldDB" id="A0A2H0UXN8"/>
<feature type="domain" description="Zinc finger DksA/TraR C4-type" evidence="6">
    <location>
        <begin position="87"/>
        <end position="116"/>
    </location>
</feature>
<keyword evidence="5" id="KW-0175">Coiled coil</keyword>
<keyword evidence="3" id="KW-0862">Zinc</keyword>
<dbReference type="Gene3D" id="1.20.120.910">
    <property type="entry name" value="DksA, coiled-coil domain"/>
    <property type="match status" value="1"/>
</dbReference>
<dbReference type="PANTHER" id="PTHR33823:SF4">
    <property type="entry name" value="GENERAL STRESS PROTEIN 16O"/>
    <property type="match status" value="1"/>
</dbReference>
<dbReference type="Pfam" id="PF01258">
    <property type="entry name" value="zf-dskA_traR"/>
    <property type="match status" value="1"/>
</dbReference>
<dbReference type="Proteomes" id="UP000228906">
    <property type="component" value="Unassembled WGS sequence"/>
</dbReference>
<dbReference type="PROSITE" id="PS01102">
    <property type="entry name" value="ZF_DKSA_1"/>
    <property type="match status" value="1"/>
</dbReference>
<evidence type="ECO:0000256" key="1">
    <source>
        <dbReference type="ARBA" id="ARBA00022723"/>
    </source>
</evidence>
<evidence type="ECO:0000256" key="5">
    <source>
        <dbReference type="SAM" id="Coils"/>
    </source>
</evidence>